<reference evidence="8 9" key="1">
    <citation type="submission" date="2022-05" db="EMBL/GenBank/DDBJ databases">
        <authorList>
            <consortium name="Genoscope - CEA"/>
            <person name="William W."/>
        </authorList>
    </citation>
    <scope>NUCLEOTIDE SEQUENCE [LARGE SCALE GENOMIC DNA]</scope>
</reference>
<dbReference type="Pfam" id="PF07714">
    <property type="entry name" value="PK_Tyr_Ser-Thr"/>
    <property type="match status" value="1"/>
</dbReference>
<feature type="region of interest" description="Disordered" evidence="4">
    <location>
        <begin position="34"/>
        <end position="56"/>
    </location>
</feature>
<dbReference type="PANTHER" id="PTHR24416">
    <property type="entry name" value="TYROSINE-PROTEIN KINASE RECEPTOR"/>
    <property type="match status" value="1"/>
</dbReference>
<comment type="subcellular location">
    <subcellularLocation>
        <location evidence="1">Membrane</location>
        <topology evidence="1">Single-pass membrane protein</topology>
    </subcellularLocation>
</comment>
<dbReference type="InterPro" id="IPR050122">
    <property type="entry name" value="RTK"/>
</dbReference>
<name>A0ABN8RVQ9_9CNID</name>
<dbReference type="InterPro" id="IPR008266">
    <property type="entry name" value="Tyr_kinase_AS"/>
</dbReference>
<keyword evidence="5" id="KW-0812">Transmembrane</keyword>
<comment type="caution">
    <text evidence="8">The sequence shown here is derived from an EMBL/GenBank/DDBJ whole genome shotgun (WGS) entry which is preliminary data.</text>
</comment>
<keyword evidence="5" id="KW-1133">Transmembrane helix</keyword>
<evidence type="ECO:0000256" key="6">
    <source>
        <dbReference type="SAM" id="SignalP"/>
    </source>
</evidence>
<dbReference type="InterPro" id="IPR017441">
    <property type="entry name" value="Protein_kinase_ATP_BS"/>
</dbReference>
<keyword evidence="6" id="KW-0732">Signal</keyword>
<dbReference type="PROSITE" id="PS50011">
    <property type="entry name" value="PROTEIN_KINASE_DOM"/>
    <property type="match status" value="1"/>
</dbReference>
<keyword evidence="9" id="KW-1185">Reference proteome</keyword>
<dbReference type="PROSITE" id="PS00107">
    <property type="entry name" value="PROTEIN_KINASE_ATP"/>
    <property type="match status" value="1"/>
</dbReference>
<dbReference type="InterPro" id="IPR001245">
    <property type="entry name" value="Ser-Thr/Tyr_kinase_cat_dom"/>
</dbReference>
<dbReference type="Gene3D" id="3.30.200.20">
    <property type="entry name" value="Phosphorylase Kinase, domain 1"/>
    <property type="match status" value="1"/>
</dbReference>
<dbReference type="InterPro" id="IPR000719">
    <property type="entry name" value="Prot_kinase_dom"/>
</dbReference>
<proteinExistence type="predicted"/>
<feature type="region of interest" description="Disordered" evidence="4">
    <location>
        <begin position="117"/>
        <end position="143"/>
    </location>
</feature>
<evidence type="ECO:0000313" key="8">
    <source>
        <dbReference type="EMBL" id="CAH3182608.1"/>
    </source>
</evidence>
<dbReference type="PROSITE" id="PS00109">
    <property type="entry name" value="PROTEIN_KINASE_TYR"/>
    <property type="match status" value="1"/>
</dbReference>
<evidence type="ECO:0000256" key="3">
    <source>
        <dbReference type="PROSITE-ProRule" id="PRU10141"/>
    </source>
</evidence>
<feature type="binding site" evidence="3">
    <location>
        <position position="281"/>
    </location>
    <ligand>
        <name>ATP</name>
        <dbReference type="ChEBI" id="CHEBI:30616"/>
    </ligand>
</feature>
<accession>A0ABN8RVQ9</accession>
<evidence type="ECO:0000313" key="9">
    <source>
        <dbReference type="Proteomes" id="UP001159405"/>
    </source>
</evidence>
<gene>
    <name evidence="8" type="ORF">PLOB_00027096</name>
</gene>
<evidence type="ECO:0000259" key="7">
    <source>
        <dbReference type="PROSITE" id="PS50011"/>
    </source>
</evidence>
<feature type="transmembrane region" description="Helical" evidence="5">
    <location>
        <begin position="147"/>
        <end position="172"/>
    </location>
</feature>
<feature type="compositionally biased region" description="Polar residues" evidence="4">
    <location>
        <begin position="117"/>
        <end position="137"/>
    </location>
</feature>
<comment type="catalytic activity">
    <reaction evidence="2">
        <text>L-tyrosyl-[protein] + ATP = O-phospho-L-tyrosyl-[protein] + ADP + H(+)</text>
        <dbReference type="Rhea" id="RHEA:10596"/>
        <dbReference type="Rhea" id="RHEA-COMP:10136"/>
        <dbReference type="Rhea" id="RHEA-COMP:20101"/>
        <dbReference type="ChEBI" id="CHEBI:15378"/>
        <dbReference type="ChEBI" id="CHEBI:30616"/>
        <dbReference type="ChEBI" id="CHEBI:46858"/>
        <dbReference type="ChEBI" id="CHEBI:61978"/>
        <dbReference type="ChEBI" id="CHEBI:456216"/>
        <dbReference type="EC" id="2.7.10.1"/>
    </reaction>
</comment>
<feature type="region of interest" description="Disordered" evidence="4">
    <location>
        <begin position="87"/>
        <end position="106"/>
    </location>
</feature>
<evidence type="ECO:0000256" key="5">
    <source>
        <dbReference type="SAM" id="Phobius"/>
    </source>
</evidence>
<dbReference type="Proteomes" id="UP001159405">
    <property type="component" value="Unassembled WGS sequence"/>
</dbReference>
<evidence type="ECO:0000256" key="4">
    <source>
        <dbReference type="SAM" id="MobiDB-lite"/>
    </source>
</evidence>
<dbReference type="PANTHER" id="PTHR24416:SF614">
    <property type="entry name" value="PROTEIN KINASE DOMAIN-CONTAINING PROTEIN"/>
    <property type="match status" value="1"/>
</dbReference>
<feature type="domain" description="Protein kinase" evidence="7">
    <location>
        <begin position="247"/>
        <end position="516"/>
    </location>
</feature>
<keyword evidence="3" id="KW-0067">ATP-binding</keyword>
<dbReference type="PRINTS" id="PR00109">
    <property type="entry name" value="TYRKINASE"/>
</dbReference>
<feature type="chain" id="PRO_5045829778" description="Protein kinase domain-containing protein" evidence="6">
    <location>
        <begin position="33"/>
        <end position="516"/>
    </location>
</feature>
<dbReference type="SUPFAM" id="SSF56112">
    <property type="entry name" value="Protein kinase-like (PK-like)"/>
    <property type="match status" value="1"/>
</dbReference>
<evidence type="ECO:0000256" key="2">
    <source>
        <dbReference type="ARBA" id="ARBA00051243"/>
    </source>
</evidence>
<protein>
    <recommendedName>
        <fullName evidence="7">Protein kinase domain-containing protein</fullName>
    </recommendedName>
</protein>
<dbReference type="EMBL" id="CALNXK010000328">
    <property type="protein sequence ID" value="CAH3182608.1"/>
    <property type="molecule type" value="Genomic_DNA"/>
</dbReference>
<sequence length="516" mass="56029">MEQRFQLKRQPLRFFFIGSWLCFTFLASSAAASSPSNVSNSNATSSSAPVSSTSSLVRPSTTVSSFIAISSSAAGLAASQSTSPILSTTSVSQPSNTPPKAGISSVPASQSSVVIGTSSPVFPQNSNNTAVNGTDSPTVDEASSRDLWRTVGIAVGVSSGYLLLVAGLSFYVEWRRSKRPSKKSEVKKVSASPASANVNAAFTGDVEEQVANGHVVDGTNMVMKEKQNSSLTSHTDYDNMKFPRHDLELLKILGNGAYGRAYLVLATGICDCEDKTTVVVKSLLSDDEIAREEFNYEMNALRGLQHKNVITLLGFCNEVEPTYLIFESVNKGDLKQLLLASENNNQSTLNLNQKLAICEQVASGMTYLSSQNFVHKDLAARNCLVAEDLQVKISFLKLSSDVYSAEYHSLNNVKVPLRWMPPEAIFDNNFSEKSDVWSYGVLVWEIFSSGKMPYNDLSNDEVLKCARYGLHLTNPDNCPASVSKAVQKCWEANPLERPTFSELLVVLNSAGMDTHL</sequence>
<keyword evidence="3" id="KW-0547">Nucleotide-binding</keyword>
<keyword evidence="5" id="KW-0472">Membrane</keyword>
<feature type="signal peptide" evidence="6">
    <location>
        <begin position="1"/>
        <end position="32"/>
    </location>
</feature>
<organism evidence="8 9">
    <name type="scientific">Porites lobata</name>
    <dbReference type="NCBI Taxonomy" id="104759"/>
    <lineage>
        <taxon>Eukaryota</taxon>
        <taxon>Metazoa</taxon>
        <taxon>Cnidaria</taxon>
        <taxon>Anthozoa</taxon>
        <taxon>Hexacorallia</taxon>
        <taxon>Scleractinia</taxon>
        <taxon>Fungiina</taxon>
        <taxon>Poritidae</taxon>
        <taxon>Porites</taxon>
    </lineage>
</organism>
<dbReference type="InterPro" id="IPR011009">
    <property type="entry name" value="Kinase-like_dom_sf"/>
</dbReference>
<evidence type="ECO:0000256" key="1">
    <source>
        <dbReference type="ARBA" id="ARBA00004167"/>
    </source>
</evidence>
<dbReference type="Gene3D" id="1.10.510.10">
    <property type="entry name" value="Transferase(Phosphotransferase) domain 1"/>
    <property type="match status" value="1"/>
</dbReference>